<organism evidence="2 3">
    <name type="scientific">Pseudomonas rubra</name>
    <dbReference type="NCBI Taxonomy" id="2942627"/>
    <lineage>
        <taxon>Bacteria</taxon>
        <taxon>Pseudomonadati</taxon>
        <taxon>Pseudomonadota</taxon>
        <taxon>Gammaproteobacteria</taxon>
        <taxon>Pseudomonadales</taxon>
        <taxon>Pseudomonadaceae</taxon>
        <taxon>Pseudomonas</taxon>
    </lineage>
</organism>
<dbReference type="RefSeq" id="WP_273891855.1">
    <property type="nucleotide sequence ID" value="NZ_JAMDGP010000047.1"/>
</dbReference>
<evidence type="ECO:0000256" key="1">
    <source>
        <dbReference type="SAM" id="SignalP"/>
    </source>
</evidence>
<gene>
    <name evidence="2" type="ORF">M5G17_04660</name>
</gene>
<sequence length="307" mass="34470">MRKLLVLLPLMLLGGCSEDFATLHFAQSVRAFYGDLAPQYGDDLYNAILALHIDPKDIEVELDHDHPQTIVISVSRSLDVTKRKALRDFLDEIPRARAATSWDVDVTLEPQALEPQFQVWKEPLEKIKGPVTLKLELGDRIEALSTASLQDRMLAASNKSEVSSIITCHVLAKVSGGPFKLRSIVQLEDGPSERAQVVLEYDQMRYATVPARFDFKDPTLKERIRNGQIKAWQAERTLQRNPYGPFEMAFEIGSLGKQSLNLNSGTDQRIGMVQDDCRELASRAGRPFSLFLGRGLDRLESVTYAND</sequence>
<feature type="chain" id="PRO_5046036585" description="Lipoprotein" evidence="1">
    <location>
        <begin position="22"/>
        <end position="307"/>
    </location>
</feature>
<proteinExistence type="predicted"/>
<evidence type="ECO:0008006" key="4">
    <source>
        <dbReference type="Google" id="ProtNLM"/>
    </source>
</evidence>
<keyword evidence="3" id="KW-1185">Reference proteome</keyword>
<evidence type="ECO:0000313" key="3">
    <source>
        <dbReference type="Proteomes" id="UP001148184"/>
    </source>
</evidence>
<protein>
    <recommendedName>
        <fullName evidence="4">Lipoprotein</fullName>
    </recommendedName>
</protein>
<reference evidence="2 3" key="1">
    <citation type="submission" date="2022-05" db="EMBL/GenBank/DDBJ databases">
        <title>Novel Pseudomonas spp. Isolated from a Rainbow Trout Aquaculture Facility.</title>
        <authorList>
            <person name="Testerman T."/>
            <person name="Graf J."/>
        </authorList>
    </citation>
    <scope>NUCLEOTIDE SEQUENCE [LARGE SCALE GENOMIC DNA]</scope>
    <source>
        <strain evidence="2 3">ID1025</strain>
    </source>
</reference>
<feature type="signal peptide" evidence="1">
    <location>
        <begin position="1"/>
        <end position="21"/>
    </location>
</feature>
<dbReference type="EMBL" id="JAMDGZ010000010">
    <property type="protein sequence ID" value="MDD1012976.1"/>
    <property type="molecule type" value="Genomic_DNA"/>
</dbReference>
<keyword evidence="1" id="KW-0732">Signal</keyword>
<dbReference type="Proteomes" id="UP001148184">
    <property type="component" value="Unassembled WGS sequence"/>
</dbReference>
<comment type="caution">
    <text evidence="2">The sequence shown here is derived from an EMBL/GenBank/DDBJ whole genome shotgun (WGS) entry which is preliminary data.</text>
</comment>
<dbReference type="PROSITE" id="PS51257">
    <property type="entry name" value="PROKAR_LIPOPROTEIN"/>
    <property type="match status" value="1"/>
</dbReference>
<name>A0ABT5P3X6_9PSED</name>
<accession>A0ABT5P3X6</accession>
<evidence type="ECO:0000313" key="2">
    <source>
        <dbReference type="EMBL" id="MDD1012976.1"/>
    </source>
</evidence>